<dbReference type="EMBL" id="SRPW01002387">
    <property type="protein sequence ID" value="KAG5993309.1"/>
    <property type="molecule type" value="Genomic_DNA"/>
</dbReference>
<name>A0A9P7N4K4_9HYPO</name>
<dbReference type="PROSITE" id="PS50297">
    <property type="entry name" value="ANK_REP_REGION"/>
    <property type="match status" value="1"/>
</dbReference>
<keyword evidence="4" id="KW-1185">Reference proteome</keyword>
<keyword evidence="1" id="KW-0040">ANK repeat</keyword>
<feature type="repeat" description="ANK" evidence="1">
    <location>
        <begin position="597"/>
        <end position="637"/>
    </location>
</feature>
<evidence type="ECO:0008006" key="5">
    <source>
        <dbReference type="Google" id="ProtNLM"/>
    </source>
</evidence>
<feature type="region of interest" description="Disordered" evidence="2">
    <location>
        <begin position="1"/>
        <end position="38"/>
    </location>
</feature>
<sequence length="723" mass="79593">MLRPSPPRLAIPSPTNKTGSPSTDSATTPTGRPSLWTKSAQRKMTRLYVYTTLPLQKIVELVYCHTPDLAPGHESAHKKLNFLLDKEPRWLHPRSDSDMSRRVNALADSPTRLRSSSNTTLGDSRSTSDSSWLSSNPQTVKIMEDDNSPASFETCMAPTRTSFYTATDQLPSSLYLFTATAGPNQGEEATEAHDLSGFLRRTTHLSNSTNQTTGSFHRVLADYSEPYVQTVKRLVKRFTAPIANRDSMSPSLSDGNGSLESWFNDEAPSPASDVRPPHLPGDYLSLDEFSNRTECCVPHDALFDQRSLSSTEFDSYLLPWVSRNGLTSAGQRILKSGPTQNDAYLTDSFGNTVLHFLAARGSIGVLNQSLETGYCRPWIAAKNSAGQTFLHVLDRRILENPEYVGNLLAMIAGSDPRLIHSRDCYGRSFFHLLRAGLHSQELLDRVAALCDERSLAAKDAFGFSPAHAVLGIDAGQETIMVQSSSRDSSMSTTTDSRIIEESRLLATVRLAAQCPSLHDDHGRNGLHCLAKASLGSATIVNKYHLQPSMRTKVTKKYSPQSPQQALLDSSTDKLKLRLGLLRGLLDAGVDANQHDDDGNTPLMLFVAELPEDDDYKIPPKILEALVRNGANVNARNRRGETALHMAVQRGRKLAMRTLVKLGANVHVRDCAGRSLLDVADAQMANCESDEHMTDYAHYEACRAWLSGKGMALQRPTVLEEWGQ</sequence>
<dbReference type="SUPFAM" id="SSF48403">
    <property type="entry name" value="Ankyrin repeat"/>
    <property type="match status" value="1"/>
</dbReference>
<gene>
    <name evidence="3" type="ORF">E4U43_003542</name>
</gene>
<feature type="compositionally biased region" description="Polar residues" evidence="2">
    <location>
        <begin position="112"/>
        <end position="123"/>
    </location>
</feature>
<reference evidence="3" key="1">
    <citation type="journal article" date="2020" name="bioRxiv">
        <title>Whole genome comparisons of ergot fungi reveals the divergence and evolution of species within the genus Claviceps are the result of varying mechanisms driving genome evolution and host range expansion.</title>
        <authorList>
            <person name="Wyka S.A."/>
            <person name="Mondo S.J."/>
            <person name="Liu M."/>
            <person name="Dettman J."/>
            <person name="Nalam V."/>
            <person name="Broders K.D."/>
        </authorList>
    </citation>
    <scope>NUCLEOTIDE SEQUENCE</scope>
    <source>
        <strain evidence="3">CCC 602</strain>
    </source>
</reference>
<feature type="repeat" description="ANK" evidence="1">
    <location>
        <begin position="638"/>
        <end position="670"/>
    </location>
</feature>
<evidence type="ECO:0000313" key="3">
    <source>
        <dbReference type="EMBL" id="KAG5993309.1"/>
    </source>
</evidence>
<dbReference type="InterPro" id="IPR002110">
    <property type="entry name" value="Ankyrin_rpt"/>
</dbReference>
<dbReference type="OrthoDB" id="194358at2759"/>
<dbReference type="SMART" id="SM00248">
    <property type="entry name" value="ANK"/>
    <property type="match status" value="3"/>
</dbReference>
<accession>A0A9P7N4K4</accession>
<feature type="compositionally biased region" description="Polar residues" evidence="2">
    <location>
        <begin position="13"/>
        <end position="38"/>
    </location>
</feature>
<evidence type="ECO:0000256" key="1">
    <source>
        <dbReference type="PROSITE-ProRule" id="PRU00023"/>
    </source>
</evidence>
<dbReference type="PANTHER" id="PTHR24118">
    <property type="entry name" value="POTE ANKYRIN DOMAIN"/>
    <property type="match status" value="1"/>
</dbReference>
<proteinExistence type="predicted"/>
<dbReference type="Pfam" id="PF12796">
    <property type="entry name" value="Ank_2"/>
    <property type="match status" value="1"/>
</dbReference>
<dbReference type="Proteomes" id="UP000748025">
    <property type="component" value="Unassembled WGS sequence"/>
</dbReference>
<organism evidence="3 4">
    <name type="scientific">Claviceps pusilla</name>
    <dbReference type="NCBI Taxonomy" id="123648"/>
    <lineage>
        <taxon>Eukaryota</taxon>
        <taxon>Fungi</taxon>
        <taxon>Dikarya</taxon>
        <taxon>Ascomycota</taxon>
        <taxon>Pezizomycotina</taxon>
        <taxon>Sordariomycetes</taxon>
        <taxon>Hypocreomycetidae</taxon>
        <taxon>Hypocreales</taxon>
        <taxon>Clavicipitaceae</taxon>
        <taxon>Claviceps</taxon>
    </lineage>
</organism>
<protein>
    <recommendedName>
        <fullName evidence="5">Ankyrin</fullName>
    </recommendedName>
</protein>
<dbReference type="PANTHER" id="PTHR24118:SF99">
    <property type="entry name" value="POTE ANKYRIN DOMAIN FAMILY MEMBER 3C-RELATED"/>
    <property type="match status" value="1"/>
</dbReference>
<dbReference type="AlphaFoldDB" id="A0A9P7N4K4"/>
<dbReference type="InterPro" id="IPR036770">
    <property type="entry name" value="Ankyrin_rpt-contain_sf"/>
</dbReference>
<evidence type="ECO:0000256" key="2">
    <source>
        <dbReference type="SAM" id="MobiDB-lite"/>
    </source>
</evidence>
<feature type="region of interest" description="Disordered" evidence="2">
    <location>
        <begin position="106"/>
        <end position="135"/>
    </location>
</feature>
<feature type="compositionally biased region" description="Low complexity" evidence="2">
    <location>
        <begin position="124"/>
        <end position="135"/>
    </location>
</feature>
<dbReference type="PROSITE" id="PS50088">
    <property type="entry name" value="ANK_REPEAT"/>
    <property type="match status" value="2"/>
</dbReference>
<evidence type="ECO:0000313" key="4">
    <source>
        <dbReference type="Proteomes" id="UP000748025"/>
    </source>
</evidence>
<dbReference type="Gene3D" id="1.25.40.20">
    <property type="entry name" value="Ankyrin repeat-containing domain"/>
    <property type="match status" value="2"/>
</dbReference>
<comment type="caution">
    <text evidence="3">The sequence shown here is derived from an EMBL/GenBank/DDBJ whole genome shotgun (WGS) entry which is preliminary data.</text>
</comment>